<dbReference type="SUPFAM" id="SSF52141">
    <property type="entry name" value="Uracil-DNA glycosylase-like"/>
    <property type="match status" value="1"/>
</dbReference>
<proteinExistence type="inferred from homology"/>
<dbReference type="Pfam" id="PF03167">
    <property type="entry name" value="UDG"/>
    <property type="match status" value="1"/>
</dbReference>
<keyword evidence="8 14" id="KW-0378">Hydrolase</keyword>
<evidence type="ECO:0000256" key="7">
    <source>
        <dbReference type="ARBA" id="ARBA00022763"/>
    </source>
</evidence>
<dbReference type="EMBL" id="JBALHR010000008">
    <property type="protein sequence ID" value="MEH7829127.1"/>
    <property type="molecule type" value="Genomic_DNA"/>
</dbReference>
<evidence type="ECO:0000256" key="8">
    <source>
        <dbReference type="ARBA" id="ARBA00022801"/>
    </source>
</evidence>
<keyword evidence="15" id="KW-1185">Reference proteome</keyword>
<sequence length="268" mass="29240">MGIGADILSDWHAAHAALLWLQELGAVDPVADEPVDRYALAEPVREVPATASRRAAAPPPPEPVAAPKIDPAQAAQTAARQAITLQDLHAAIAAFPHCELKKGARNTVFADGQQGARVMLIGEAPGRDEDIEGRPFVGRAGQLLDRMFAAIGLGRESPDPGSALYITNVMPWRPPSNREPTPEEMAMMVPFLQRHVELAAPDMLVLMGNTPLQAVLRQRGITRLRGQWQQVWGLPVLPMLHPAYLLRQPHQKREAWADLLALQARLRG</sequence>
<comment type="similarity">
    <text evidence="2">Belongs to the uracil-DNA glycosylase (UDG) superfamily. Type 4 (UDGa) family.</text>
</comment>
<keyword evidence="10" id="KW-0411">Iron-sulfur</keyword>
<dbReference type="CDD" id="cd10030">
    <property type="entry name" value="UDG-F4_TTUDGA_SPO1dp_like"/>
    <property type="match status" value="1"/>
</dbReference>
<feature type="domain" description="Uracil-DNA glycosylase-like" evidence="13">
    <location>
        <begin position="109"/>
        <end position="260"/>
    </location>
</feature>
<evidence type="ECO:0000256" key="12">
    <source>
        <dbReference type="SAM" id="MobiDB-lite"/>
    </source>
</evidence>
<evidence type="ECO:0000313" key="14">
    <source>
        <dbReference type="EMBL" id="MEH7829127.1"/>
    </source>
</evidence>
<gene>
    <name evidence="14" type="ORF">V6590_13300</name>
</gene>
<keyword evidence="14" id="KW-0326">Glycosidase</keyword>
<organism evidence="14 15">
    <name type="scientific">Gemmobacter denitrificans</name>
    <dbReference type="NCBI Taxonomy" id="3123040"/>
    <lineage>
        <taxon>Bacteria</taxon>
        <taxon>Pseudomonadati</taxon>
        <taxon>Pseudomonadota</taxon>
        <taxon>Alphaproteobacteria</taxon>
        <taxon>Rhodobacterales</taxon>
        <taxon>Paracoccaceae</taxon>
        <taxon>Gemmobacter</taxon>
    </lineage>
</organism>
<dbReference type="SMART" id="SM00987">
    <property type="entry name" value="UreE_C"/>
    <property type="match status" value="1"/>
</dbReference>
<dbReference type="SMART" id="SM00986">
    <property type="entry name" value="UDG"/>
    <property type="match status" value="1"/>
</dbReference>
<dbReference type="InterPro" id="IPR036895">
    <property type="entry name" value="Uracil-DNA_glycosylase-like_sf"/>
</dbReference>
<dbReference type="Gene3D" id="3.40.470.10">
    <property type="entry name" value="Uracil-DNA glycosylase-like domain"/>
    <property type="match status" value="1"/>
</dbReference>
<dbReference type="RefSeq" id="WP_335424134.1">
    <property type="nucleotide sequence ID" value="NZ_JBALHR010000008.1"/>
</dbReference>
<comment type="caution">
    <text evidence="14">The sequence shown here is derived from an EMBL/GenBank/DDBJ whole genome shotgun (WGS) entry which is preliminary data.</text>
</comment>
<keyword evidence="6" id="KW-0479">Metal-binding</keyword>
<comment type="catalytic activity">
    <reaction evidence="1">
        <text>Hydrolyzes single-stranded DNA or mismatched double-stranded DNA and polynucleotides, releasing free uracil.</text>
        <dbReference type="EC" id="3.2.2.27"/>
    </reaction>
</comment>
<reference evidence="14" key="1">
    <citation type="submission" date="2024-02" db="EMBL/GenBank/DDBJ databases">
        <title>Genome sequences of strain Gemmobacter sp. JM10B15.</title>
        <authorList>
            <person name="Zhang M."/>
        </authorList>
    </citation>
    <scope>NUCLEOTIDE SEQUENCE</scope>
    <source>
        <strain evidence="14">JM10B15</strain>
    </source>
</reference>
<keyword evidence="7" id="KW-0227">DNA damage</keyword>
<evidence type="ECO:0000256" key="9">
    <source>
        <dbReference type="ARBA" id="ARBA00023004"/>
    </source>
</evidence>
<dbReference type="GO" id="GO:0004844">
    <property type="term" value="F:uracil DNA N-glycosylase activity"/>
    <property type="evidence" value="ECO:0007669"/>
    <property type="project" value="UniProtKB-EC"/>
</dbReference>
<keyword evidence="11" id="KW-0234">DNA repair</keyword>
<dbReference type="InterPro" id="IPR005273">
    <property type="entry name" value="Ura-DNA_glyco_family4"/>
</dbReference>
<dbReference type="PANTHER" id="PTHR33693:SF1">
    <property type="entry name" value="TYPE-4 URACIL-DNA GLYCOSYLASE"/>
    <property type="match status" value="1"/>
</dbReference>
<dbReference type="Proteomes" id="UP001431963">
    <property type="component" value="Unassembled WGS sequence"/>
</dbReference>
<evidence type="ECO:0000256" key="10">
    <source>
        <dbReference type="ARBA" id="ARBA00023014"/>
    </source>
</evidence>
<evidence type="ECO:0000256" key="5">
    <source>
        <dbReference type="ARBA" id="ARBA00022485"/>
    </source>
</evidence>
<evidence type="ECO:0000256" key="6">
    <source>
        <dbReference type="ARBA" id="ARBA00022723"/>
    </source>
</evidence>
<dbReference type="PANTHER" id="PTHR33693">
    <property type="entry name" value="TYPE-5 URACIL-DNA GLYCOSYLASE"/>
    <property type="match status" value="1"/>
</dbReference>
<name>A0ABU8BWP7_9RHOB</name>
<dbReference type="EC" id="3.2.2.27" evidence="3"/>
<evidence type="ECO:0000313" key="15">
    <source>
        <dbReference type="Proteomes" id="UP001431963"/>
    </source>
</evidence>
<dbReference type="InterPro" id="IPR051536">
    <property type="entry name" value="UDG_Type-4/5"/>
</dbReference>
<evidence type="ECO:0000256" key="3">
    <source>
        <dbReference type="ARBA" id="ARBA00012030"/>
    </source>
</evidence>
<evidence type="ECO:0000256" key="1">
    <source>
        <dbReference type="ARBA" id="ARBA00001400"/>
    </source>
</evidence>
<accession>A0ABU8BWP7</accession>
<dbReference type="InterPro" id="IPR005122">
    <property type="entry name" value="Uracil-DNA_glycosylase-like"/>
</dbReference>
<evidence type="ECO:0000259" key="13">
    <source>
        <dbReference type="SMART" id="SM00986"/>
    </source>
</evidence>
<evidence type="ECO:0000256" key="11">
    <source>
        <dbReference type="ARBA" id="ARBA00023204"/>
    </source>
</evidence>
<keyword evidence="9" id="KW-0408">Iron</keyword>
<keyword evidence="5" id="KW-0004">4Fe-4S</keyword>
<dbReference type="NCBIfam" id="TIGR00758">
    <property type="entry name" value="UDG_fam4"/>
    <property type="match status" value="1"/>
</dbReference>
<protein>
    <recommendedName>
        <fullName evidence="4">Type-4 uracil-DNA glycosylase</fullName>
        <ecNumber evidence="3">3.2.2.27</ecNumber>
    </recommendedName>
</protein>
<evidence type="ECO:0000256" key="4">
    <source>
        <dbReference type="ARBA" id="ARBA00019403"/>
    </source>
</evidence>
<feature type="region of interest" description="Disordered" evidence="12">
    <location>
        <begin position="48"/>
        <end position="67"/>
    </location>
</feature>
<evidence type="ECO:0000256" key="2">
    <source>
        <dbReference type="ARBA" id="ARBA00006521"/>
    </source>
</evidence>